<evidence type="ECO:0000313" key="5">
    <source>
        <dbReference type="Proteomes" id="UP001214854"/>
    </source>
</evidence>
<organism evidence="4 5">
    <name type="scientific">Asticcacaulis aquaticus</name>
    <dbReference type="NCBI Taxonomy" id="2984212"/>
    <lineage>
        <taxon>Bacteria</taxon>
        <taxon>Pseudomonadati</taxon>
        <taxon>Pseudomonadota</taxon>
        <taxon>Alphaproteobacteria</taxon>
        <taxon>Caulobacterales</taxon>
        <taxon>Caulobacteraceae</taxon>
        <taxon>Asticcacaulis</taxon>
    </lineage>
</organism>
<gene>
    <name evidence="2 4" type="primary">rutD</name>
    <name evidence="4" type="ORF">PQU92_08840</name>
</gene>
<dbReference type="InterPro" id="IPR000073">
    <property type="entry name" value="AB_hydrolase_1"/>
</dbReference>
<keyword evidence="5" id="KW-1185">Reference proteome</keyword>
<evidence type="ECO:0000256" key="2">
    <source>
        <dbReference type="HAMAP-Rule" id="MF_00832"/>
    </source>
</evidence>
<reference evidence="4 5" key="1">
    <citation type="submission" date="2023-01" db="EMBL/GenBank/DDBJ databases">
        <title>Novel species of the genus Asticcacaulis isolated from rivers.</title>
        <authorList>
            <person name="Lu H."/>
        </authorList>
    </citation>
    <scope>NUCLEOTIDE SEQUENCE [LARGE SCALE GENOMIC DNA]</scope>
    <source>
        <strain evidence="4 5">BYS171W</strain>
    </source>
</reference>
<feature type="domain" description="AB hydrolase-1" evidence="3">
    <location>
        <begin position="32"/>
        <end position="134"/>
    </location>
</feature>
<dbReference type="Gene3D" id="3.40.50.1820">
    <property type="entry name" value="alpha/beta hydrolase"/>
    <property type="match status" value="1"/>
</dbReference>
<dbReference type="PANTHER" id="PTHR43433">
    <property type="entry name" value="HYDROLASE, ALPHA/BETA FOLD FAMILY PROTEIN"/>
    <property type="match status" value="1"/>
</dbReference>
<dbReference type="Pfam" id="PF00561">
    <property type="entry name" value="Abhydrolase_1"/>
    <property type="match status" value="1"/>
</dbReference>
<comment type="catalytic activity">
    <reaction evidence="2">
        <text>carbamate + 2 H(+) = NH4(+) + CO2</text>
        <dbReference type="Rhea" id="RHEA:15649"/>
        <dbReference type="ChEBI" id="CHEBI:13941"/>
        <dbReference type="ChEBI" id="CHEBI:15378"/>
        <dbReference type="ChEBI" id="CHEBI:16526"/>
        <dbReference type="ChEBI" id="CHEBI:28938"/>
    </reaction>
</comment>
<dbReference type="InterPro" id="IPR029058">
    <property type="entry name" value="AB_hydrolase_fold"/>
</dbReference>
<protein>
    <recommendedName>
        <fullName evidence="2">Putative carbamate hydrolase RutD</fullName>
        <ecNumber evidence="2">3.5.1.-</ecNumber>
    </recommendedName>
    <alternativeName>
        <fullName evidence="2">Aminohydrolase</fullName>
    </alternativeName>
</protein>
<dbReference type="InterPro" id="IPR019913">
    <property type="entry name" value="Pyrimidine_utilisation_RutD"/>
</dbReference>
<comment type="caution">
    <text evidence="4">The sequence shown here is derived from an EMBL/GenBank/DDBJ whole genome shotgun (WGS) entry which is preliminary data.</text>
</comment>
<dbReference type="RefSeq" id="WP_272747854.1">
    <property type="nucleotide sequence ID" value="NZ_JAQQKX010000006.1"/>
</dbReference>
<proteinExistence type="inferred from homology"/>
<comment type="function">
    <text evidence="2">Involved in pyrimidine catabolism. May facilitate the hydrolysis of carbamate, a reaction that can also occur spontaneously.</text>
</comment>
<comment type="similarity">
    <text evidence="2">Belongs to the AB hydrolase superfamily. Hydrolase RutD family.</text>
</comment>
<dbReference type="EMBL" id="JAQQKX010000006">
    <property type="protein sequence ID" value="MDC7683379.1"/>
    <property type="molecule type" value="Genomic_DNA"/>
</dbReference>
<dbReference type="HAMAP" id="MF_00832">
    <property type="entry name" value="RutD"/>
    <property type="match status" value="1"/>
</dbReference>
<dbReference type="PANTHER" id="PTHR43433:SF10">
    <property type="entry name" value="AB HYDROLASE-1 DOMAIN-CONTAINING PROTEIN"/>
    <property type="match status" value="1"/>
</dbReference>
<dbReference type="SUPFAM" id="SSF53474">
    <property type="entry name" value="alpha/beta-Hydrolases"/>
    <property type="match status" value="1"/>
</dbReference>
<dbReference type="PRINTS" id="PR00111">
    <property type="entry name" value="ABHYDROLASE"/>
</dbReference>
<accession>A0ABT5HTR8</accession>
<dbReference type="NCBIfam" id="TIGR03611">
    <property type="entry name" value="RutD"/>
    <property type="match status" value="1"/>
</dbReference>
<sequence>MLASEVKSFPEAETVTISGLAVKLYGRKAGIPVILSPGLGGHGAYWSPQVEALCEKFRVILYDHRGTGGSERDELSATYHARHMADDIALILEGLDYEAAHIVGHAAGAVAGLQLALDHPNKVLSLTCVNGWAVAEPHFKRCFEIRTAIYKSGGAEAYLKAQPLFLFPAEWINDHLEELDAQAAHHAPGFQSEANLLARIGALRDFDIRDRLEDITCSVMVIGTLDDMLVPVRSSAFLAEGLPNAQCKVIGWGGHAVNVTVPDEFNDILTTFLKGI</sequence>
<keyword evidence="1 2" id="KW-0378">Hydrolase</keyword>
<evidence type="ECO:0000313" key="4">
    <source>
        <dbReference type="EMBL" id="MDC7683379.1"/>
    </source>
</evidence>
<dbReference type="Proteomes" id="UP001214854">
    <property type="component" value="Unassembled WGS sequence"/>
</dbReference>
<dbReference type="EC" id="3.5.1.-" evidence="2"/>
<evidence type="ECO:0000256" key="1">
    <source>
        <dbReference type="ARBA" id="ARBA00022801"/>
    </source>
</evidence>
<dbReference type="InterPro" id="IPR050471">
    <property type="entry name" value="AB_hydrolase"/>
</dbReference>
<name>A0ABT5HTR8_9CAUL</name>
<evidence type="ECO:0000259" key="3">
    <source>
        <dbReference type="Pfam" id="PF00561"/>
    </source>
</evidence>